<dbReference type="SUPFAM" id="SSF56801">
    <property type="entry name" value="Acetyl-CoA synthetase-like"/>
    <property type="match status" value="1"/>
</dbReference>
<dbReference type="InterPro" id="IPR000873">
    <property type="entry name" value="AMP-dep_synth/lig_dom"/>
</dbReference>
<dbReference type="InterPro" id="IPR042099">
    <property type="entry name" value="ANL_N_sf"/>
</dbReference>
<evidence type="ECO:0000313" key="3">
    <source>
        <dbReference type="Proteomes" id="UP000192907"/>
    </source>
</evidence>
<dbReference type="Gene3D" id="3.30.300.30">
    <property type="match status" value="1"/>
</dbReference>
<dbReference type="Pfam" id="PF00501">
    <property type="entry name" value="AMP-binding"/>
    <property type="match status" value="1"/>
</dbReference>
<dbReference type="GO" id="GO:0006631">
    <property type="term" value="P:fatty acid metabolic process"/>
    <property type="evidence" value="ECO:0007669"/>
    <property type="project" value="TreeGrafter"/>
</dbReference>
<keyword evidence="3" id="KW-1185">Reference proteome</keyword>
<dbReference type="InterPro" id="IPR020845">
    <property type="entry name" value="AMP-binding_CS"/>
</dbReference>
<proteinExistence type="predicted"/>
<evidence type="ECO:0000259" key="1">
    <source>
        <dbReference type="Pfam" id="PF00501"/>
    </source>
</evidence>
<dbReference type="RefSeq" id="WP_132315663.1">
    <property type="nucleotide sequence ID" value="NZ_FWZT01000002.1"/>
</dbReference>
<dbReference type="OrthoDB" id="9766486at2"/>
<accession>A0A1Y6BAS1</accession>
<dbReference type="PANTHER" id="PTHR43201">
    <property type="entry name" value="ACYL-COA SYNTHETASE"/>
    <property type="match status" value="1"/>
</dbReference>
<dbReference type="STRING" id="1513793.SAMN06296036_10242"/>
<dbReference type="AlphaFoldDB" id="A0A1Y6BAS1"/>
<dbReference type="InterPro" id="IPR045851">
    <property type="entry name" value="AMP-bd_C_sf"/>
</dbReference>
<dbReference type="GO" id="GO:0031956">
    <property type="term" value="F:medium-chain fatty acid-CoA ligase activity"/>
    <property type="evidence" value="ECO:0007669"/>
    <property type="project" value="TreeGrafter"/>
</dbReference>
<name>A0A1Y6BAS1_9BACT</name>
<sequence>MTSLANFLELPSDQVVIEVGDERITTRVLTQHLEQVACWIAENSTSQKLVMTFSCPYKTWLASLASLALGRIAVLLNPRFPEGQKQKLLKNLDSYEELSEPLLGPNRPRLAIVAKALAPHHPWLIIFTSGSSGQPKGVVHSLASLQESAQSFISFYQAKEGDRFLLSLGLFHIGGFIIAMRALESRGVLVIGGGAKTVKTDLIASEPDFVSLVPAQLHDALENPSASQTLSKSKAVLIGGASAAKPLIEKSLALTIPISLCYGSSETAAQVAALPPGQPPASAQHVGQIMPGRSVRIADDCVLVQGAGVMLGYWRTGHFEATDDQVYQSQDLGRVEGGDLFLMGRKDTVFQSGGENIAPSEIESILNHLDSGARYLVLPLADPRLTWVPQLVVVGEKPNLERVLQAMDKQLAPFKRPVKIYWDPARNLEQKLQRQSYLEKIELKQLEVLWERYG</sequence>
<evidence type="ECO:0000313" key="2">
    <source>
        <dbReference type="EMBL" id="SME93589.1"/>
    </source>
</evidence>
<dbReference type="Proteomes" id="UP000192907">
    <property type="component" value="Unassembled WGS sequence"/>
</dbReference>
<dbReference type="Gene3D" id="3.40.50.12780">
    <property type="entry name" value="N-terminal domain of ligase-like"/>
    <property type="match status" value="1"/>
</dbReference>
<feature type="domain" description="AMP-dependent synthetase/ligase" evidence="1">
    <location>
        <begin position="113"/>
        <end position="314"/>
    </location>
</feature>
<gene>
    <name evidence="2" type="ORF">SAMN06296036_10242</name>
</gene>
<dbReference type="PANTHER" id="PTHR43201:SF32">
    <property type="entry name" value="2-SUCCINYLBENZOATE--COA LIGASE, CHLOROPLASTIC_PEROXISOMAL"/>
    <property type="match status" value="1"/>
</dbReference>
<protein>
    <submittedName>
        <fullName evidence="2">2-succinylbenzoyl-CoA synthetase</fullName>
    </submittedName>
</protein>
<reference evidence="3" key="1">
    <citation type="submission" date="2017-04" db="EMBL/GenBank/DDBJ databases">
        <authorList>
            <person name="Varghese N."/>
            <person name="Submissions S."/>
        </authorList>
    </citation>
    <scope>NUCLEOTIDE SEQUENCE [LARGE SCALE GENOMIC DNA]</scope>
    <source>
        <strain evidence="3">RKEM611</strain>
    </source>
</reference>
<dbReference type="PROSITE" id="PS00455">
    <property type="entry name" value="AMP_BINDING"/>
    <property type="match status" value="1"/>
</dbReference>
<dbReference type="EMBL" id="FWZT01000002">
    <property type="protein sequence ID" value="SME93589.1"/>
    <property type="molecule type" value="Genomic_DNA"/>
</dbReference>
<organism evidence="2 3">
    <name type="scientific">Pseudobacteriovorax antillogorgiicola</name>
    <dbReference type="NCBI Taxonomy" id="1513793"/>
    <lineage>
        <taxon>Bacteria</taxon>
        <taxon>Pseudomonadati</taxon>
        <taxon>Bdellovibrionota</taxon>
        <taxon>Oligoflexia</taxon>
        <taxon>Oligoflexales</taxon>
        <taxon>Pseudobacteriovoracaceae</taxon>
        <taxon>Pseudobacteriovorax</taxon>
    </lineage>
</organism>